<dbReference type="InterPro" id="IPR036689">
    <property type="entry name" value="ESAT-6-like_sf"/>
</dbReference>
<comment type="caution">
    <text evidence="2">The sequence shown here is derived from an EMBL/GenBank/DDBJ whole genome shotgun (WGS) entry which is preliminary data.</text>
</comment>
<dbReference type="SUPFAM" id="SSF140453">
    <property type="entry name" value="EsxAB dimer-like"/>
    <property type="match status" value="1"/>
</dbReference>
<dbReference type="EMBL" id="SMKS01000097">
    <property type="protein sequence ID" value="TDC99467.1"/>
    <property type="molecule type" value="Genomic_DNA"/>
</dbReference>
<keyword evidence="1" id="KW-0472">Membrane</keyword>
<dbReference type="AlphaFoldDB" id="A0A4R4V332"/>
<feature type="transmembrane region" description="Helical" evidence="1">
    <location>
        <begin position="164"/>
        <end position="187"/>
    </location>
</feature>
<dbReference type="Gene3D" id="1.10.287.1060">
    <property type="entry name" value="ESAT-6-like"/>
    <property type="match status" value="1"/>
</dbReference>
<reference evidence="2 3" key="1">
    <citation type="submission" date="2019-03" db="EMBL/GenBank/DDBJ databases">
        <title>Draft genome sequences of novel Actinobacteria.</title>
        <authorList>
            <person name="Sahin N."/>
            <person name="Ay H."/>
            <person name="Saygin H."/>
        </authorList>
    </citation>
    <scope>NUCLEOTIDE SEQUENCE [LARGE SCALE GENOMIC DNA]</scope>
    <source>
        <strain evidence="2 3">16K309</strain>
    </source>
</reference>
<dbReference type="InterPro" id="IPR010310">
    <property type="entry name" value="T7SS_ESAT-6-like"/>
</dbReference>
<accession>A0A4R4V332</accession>
<evidence type="ECO:0000313" key="2">
    <source>
        <dbReference type="EMBL" id="TDC99467.1"/>
    </source>
</evidence>
<protein>
    <submittedName>
        <fullName evidence="2">Uncharacterized protein</fullName>
    </submittedName>
</protein>
<dbReference type="OrthoDB" id="4140785at2"/>
<dbReference type="Pfam" id="PF06013">
    <property type="entry name" value="WXG100"/>
    <property type="match status" value="1"/>
</dbReference>
<name>A0A4R4V332_9PSEU</name>
<keyword evidence="3" id="KW-1185">Reference proteome</keyword>
<evidence type="ECO:0000256" key="1">
    <source>
        <dbReference type="SAM" id="Phobius"/>
    </source>
</evidence>
<evidence type="ECO:0000313" key="3">
    <source>
        <dbReference type="Proteomes" id="UP000295674"/>
    </source>
</evidence>
<organism evidence="2 3">
    <name type="scientific">Saccharopolyspora terrae</name>
    <dbReference type="NCBI Taxonomy" id="2530384"/>
    <lineage>
        <taxon>Bacteria</taxon>
        <taxon>Bacillati</taxon>
        <taxon>Actinomycetota</taxon>
        <taxon>Actinomycetes</taxon>
        <taxon>Pseudonocardiales</taxon>
        <taxon>Pseudonocardiaceae</taxon>
        <taxon>Saccharopolyspora</taxon>
    </lineage>
</organism>
<feature type="transmembrane region" description="Helical" evidence="1">
    <location>
        <begin position="134"/>
        <end position="158"/>
    </location>
</feature>
<proteinExistence type="predicted"/>
<gene>
    <name evidence="2" type="ORF">E1181_29460</name>
</gene>
<keyword evidence="1" id="KW-1133">Transmembrane helix</keyword>
<dbReference type="Proteomes" id="UP000295674">
    <property type="component" value="Unassembled WGS sequence"/>
</dbReference>
<keyword evidence="1" id="KW-0812">Transmembrane</keyword>
<sequence>MANPLEMATPSFWSTVQNFDKIVDELGAPVRKLGDQFQLIGKVDTAKIKKIALEVWGEDGSQVGIRADIANTLQSLEESRSKISEGWNGEAFRSFDATVNKAKRSLEDISEPLKTLSTALSDLATKFDETVGDIMTTLAGFGGLLSSLGGIIAALMAAPDPTGITKLLGVVVAIVGAIVAAVAYAAAQIKAIEARQKSVDALIHKCTLTMRTIKSN</sequence>